<dbReference type="AlphaFoldDB" id="A0A653EHX5"/>
<evidence type="ECO:0000256" key="1">
    <source>
        <dbReference type="SAM" id="MobiDB-lite"/>
    </source>
</evidence>
<dbReference type="RefSeq" id="WP_023373593.1">
    <property type="nucleotide sequence ID" value="NZ_BLYZ01000001.1"/>
</dbReference>
<accession>A0A653EHX5</accession>
<reference evidence="2" key="1">
    <citation type="submission" date="2019-05" db="EMBL/GenBank/DDBJ databases">
        <authorList>
            <person name="Naeem R."/>
            <person name="Antony C."/>
            <person name="Guan Q."/>
        </authorList>
    </citation>
    <scope>NUCLEOTIDE SEQUENCE</scope>
    <source>
        <strain evidence="2">3</strain>
    </source>
</reference>
<name>A0A653EHX5_MYCKA</name>
<evidence type="ECO:0000313" key="2">
    <source>
        <dbReference type="EMBL" id="VTO97109.1"/>
    </source>
</evidence>
<organism evidence="2">
    <name type="scientific">Mycobacterium kansasii</name>
    <dbReference type="NCBI Taxonomy" id="1768"/>
    <lineage>
        <taxon>Bacteria</taxon>
        <taxon>Bacillati</taxon>
        <taxon>Actinomycetota</taxon>
        <taxon>Actinomycetes</taxon>
        <taxon>Mycobacteriales</taxon>
        <taxon>Mycobacteriaceae</taxon>
        <taxon>Mycobacterium</taxon>
    </lineage>
</organism>
<protein>
    <submittedName>
        <fullName evidence="2">Uncharacterized protein</fullName>
    </submittedName>
</protein>
<dbReference type="EMBL" id="LR589250">
    <property type="protein sequence ID" value="VTO97109.1"/>
    <property type="molecule type" value="Genomic_DNA"/>
</dbReference>
<proteinExistence type="predicted"/>
<sequence>MAGRQQPQGLVVRRNHRHDVPGDQATLIVAKPPAGGWFGEPPQAARPRPVPKAIHMAQ</sequence>
<feature type="region of interest" description="Disordered" evidence="1">
    <location>
        <begin position="1"/>
        <end position="58"/>
    </location>
</feature>
<gene>
    <name evidence="2" type="ORF">BIN_B_00753</name>
</gene>
<dbReference type="GeneID" id="54817964"/>